<name>A0A512DJS4_9PROT</name>
<dbReference type="SUPFAM" id="SSF56784">
    <property type="entry name" value="HAD-like"/>
    <property type="match status" value="1"/>
</dbReference>
<dbReference type="PRINTS" id="PR00413">
    <property type="entry name" value="HADHALOGNASE"/>
</dbReference>
<dbReference type="PANTHER" id="PTHR43316:SF3">
    <property type="entry name" value="HALOACID DEHALOGENASE, TYPE II (AFU_ORTHOLOGUE AFUA_2G07750)-RELATED"/>
    <property type="match status" value="1"/>
</dbReference>
<keyword evidence="2 3" id="KW-0378">Hydrolase</keyword>
<keyword evidence="5" id="KW-1185">Reference proteome</keyword>
<dbReference type="SFLD" id="SFLDG01129">
    <property type="entry name" value="C1.5:_HAD__Beta-PGM__Phosphata"/>
    <property type="match status" value="1"/>
</dbReference>
<comment type="function">
    <text evidence="3">Catalyzes the hydrolytic dehalogenation of small (S)-2-haloalkanoic acids to yield the corresponding (R)-2-hydroxyalkanoic acids.</text>
</comment>
<dbReference type="InterPro" id="IPR051540">
    <property type="entry name" value="S-2-haloacid_dehalogenase"/>
</dbReference>
<dbReference type="Pfam" id="PF00702">
    <property type="entry name" value="Hydrolase"/>
    <property type="match status" value="1"/>
</dbReference>
<accession>A0A512DJS4</accession>
<comment type="similarity">
    <text evidence="1 3">Belongs to the HAD-like hydrolase superfamily. S-2-haloalkanoic acid dehalogenase family.</text>
</comment>
<evidence type="ECO:0000313" key="4">
    <source>
        <dbReference type="EMBL" id="GEO36719.1"/>
    </source>
</evidence>
<comment type="catalytic activity">
    <reaction evidence="3">
        <text>an (S)-2-haloacid + H2O = a (2R)-2-hydroxycarboxylate + a halide anion + H(+)</text>
        <dbReference type="Rhea" id="RHEA:11192"/>
        <dbReference type="ChEBI" id="CHEBI:15377"/>
        <dbReference type="ChEBI" id="CHEBI:15378"/>
        <dbReference type="ChEBI" id="CHEBI:16042"/>
        <dbReference type="ChEBI" id="CHEBI:58314"/>
        <dbReference type="ChEBI" id="CHEBI:137405"/>
        <dbReference type="EC" id="3.8.1.2"/>
    </reaction>
</comment>
<dbReference type="Gene3D" id="3.40.50.1000">
    <property type="entry name" value="HAD superfamily/HAD-like"/>
    <property type="match status" value="1"/>
</dbReference>
<proteinExistence type="inferred from homology"/>
<dbReference type="InterPro" id="IPR006439">
    <property type="entry name" value="HAD-SF_hydro_IA"/>
</dbReference>
<dbReference type="InterPro" id="IPR023214">
    <property type="entry name" value="HAD_sf"/>
</dbReference>
<protein>
    <recommendedName>
        <fullName evidence="3">(S)-2-haloacid dehalogenase</fullName>
        <ecNumber evidence="3">3.8.1.2</ecNumber>
    </recommendedName>
    <alternativeName>
        <fullName evidence="3">2-haloalkanoic acid dehalogenase</fullName>
    </alternativeName>
    <alternativeName>
        <fullName evidence="3">Halocarboxylic acid halidohydrolase</fullName>
    </alternativeName>
    <alternativeName>
        <fullName evidence="3">L-2-haloacid dehalogenase</fullName>
    </alternativeName>
</protein>
<dbReference type="Gene3D" id="1.10.150.240">
    <property type="entry name" value="Putative phosphatase, domain 2"/>
    <property type="match status" value="1"/>
</dbReference>
<dbReference type="SFLD" id="SFLDS00003">
    <property type="entry name" value="Haloacid_Dehalogenase"/>
    <property type="match status" value="1"/>
</dbReference>
<dbReference type="AlphaFoldDB" id="A0A512DJS4"/>
<evidence type="ECO:0000256" key="1">
    <source>
        <dbReference type="ARBA" id="ARBA00008106"/>
    </source>
</evidence>
<dbReference type="CDD" id="cd02588">
    <property type="entry name" value="HAD_L2-DEX"/>
    <property type="match status" value="1"/>
</dbReference>
<dbReference type="NCBIfam" id="TIGR01428">
    <property type="entry name" value="HAD_type_II"/>
    <property type="match status" value="1"/>
</dbReference>
<evidence type="ECO:0000256" key="3">
    <source>
        <dbReference type="RuleBase" id="RU368077"/>
    </source>
</evidence>
<dbReference type="GO" id="GO:0018784">
    <property type="term" value="F:(S)-2-haloacid dehalogenase activity"/>
    <property type="evidence" value="ECO:0007669"/>
    <property type="project" value="UniProtKB-UniRule"/>
</dbReference>
<dbReference type="PANTHER" id="PTHR43316">
    <property type="entry name" value="HYDROLASE, HALOACID DELAHOGENASE-RELATED"/>
    <property type="match status" value="1"/>
</dbReference>
<gene>
    <name evidence="4" type="ORF">SAE02_08670</name>
</gene>
<sequence length="239" mass="25923">MEQAGMEHAAGSLAAIEVCVFDAYGTLLDVRSATARLSRDLDGKAEQLGALWRQRQLEYTWLRSLMHRHRDFWGVTRDALDHAFGAIGLPEDEGLKARLMDAYLSLDAYPDVAPALMQLRTDGIRTAILSNGTPAMLKAGVDSAGIGGSLDAVLSIEEVGIYKPDPSVYQLACDRLGVRRDGICFVSSNGWDVAGAATFGFQTVWLNRFGLERDRLPGEPCVVLEGLEELPALIASAAR</sequence>
<dbReference type="SFLD" id="SFLDG01135">
    <property type="entry name" value="C1.5.6:_HAD__Beta-PGM__Phospha"/>
    <property type="match status" value="1"/>
</dbReference>
<dbReference type="NCBIfam" id="TIGR01493">
    <property type="entry name" value="HAD-SF-IA-v2"/>
    <property type="match status" value="1"/>
</dbReference>
<dbReference type="InterPro" id="IPR023198">
    <property type="entry name" value="PGP-like_dom2"/>
</dbReference>
<evidence type="ECO:0000313" key="5">
    <source>
        <dbReference type="Proteomes" id="UP000321523"/>
    </source>
</evidence>
<dbReference type="InterPro" id="IPR036412">
    <property type="entry name" value="HAD-like_sf"/>
</dbReference>
<dbReference type="SFLD" id="SFLDF00045">
    <property type="entry name" value="2-haloacid_dehalogenase"/>
    <property type="match status" value="1"/>
</dbReference>
<organism evidence="4 5">
    <name type="scientific">Skermanella aerolata</name>
    <dbReference type="NCBI Taxonomy" id="393310"/>
    <lineage>
        <taxon>Bacteria</taxon>
        <taxon>Pseudomonadati</taxon>
        <taxon>Pseudomonadota</taxon>
        <taxon>Alphaproteobacteria</taxon>
        <taxon>Rhodospirillales</taxon>
        <taxon>Azospirillaceae</taxon>
        <taxon>Skermanella</taxon>
    </lineage>
</organism>
<dbReference type="EC" id="3.8.1.2" evidence="3"/>
<reference evidence="4 5" key="1">
    <citation type="submission" date="2019-07" db="EMBL/GenBank/DDBJ databases">
        <title>Whole genome shotgun sequence of Skermanella aerolata NBRC 106429.</title>
        <authorList>
            <person name="Hosoyama A."/>
            <person name="Uohara A."/>
            <person name="Ohji S."/>
            <person name="Ichikawa N."/>
        </authorList>
    </citation>
    <scope>NUCLEOTIDE SEQUENCE [LARGE SCALE GENOMIC DNA]</scope>
    <source>
        <strain evidence="4 5">NBRC 106429</strain>
    </source>
</reference>
<dbReference type="InterPro" id="IPR006328">
    <property type="entry name" value="2-HAD"/>
</dbReference>
<comment type="caution">
    <text evidence="4">The sequence shown here is derived from an EMBL/GenBank/DDBJ whole genome shotgun (WGS) entry which is preliminary data.</text>
</comment>
<dbReference type="EMBL" id="BJYZ01000003">
    <property type="protein sequence ID" value="GEO36719.1"/>
    <property type="molecule type" value="Genomic_DNA"/>
</dbReference>
<dbReference type="Proteomes" id="UP000321523">
    <property type="component" value="Unassembled WGS sequence"/>
</dbReference>
<evidence type="ECO:0000256" key="2">
    <source>
        <dbReference type="ARBA" id="ARBA00022801"/>
    </source>
</evidence>